<gene>
    <name evidence="1" type="ORF">G5C51_35810</name>
</gene>
<dbReference type="CDD" id="cd07812">
    <property type="entry name" value="SRPBCC"/>
    <property type="match status" value="1"/>
</dbReference>
<dbReference type="AlphaFoldDB" id="A0A6G4UBZ9"/>
<keyword evidence="2" id="KW-1185">Reference proteome</keyword>
<proteinExistence type="predicted"/>
<dbReference type="Proteomes" id="UP000481583">
    <property type="component" value="Unassembled WGS sequence"/>
</dbReference>
<evidence type="ECO:0000313" key="1">
    <source>
        <dbReference type="EMBL" id="NGN69240.1"/>
    </source>
</evidence>
<dbReference type="Gene3D" id="3.30.530.20">
    <property type="match status" value="1"/>
</dbReference>
<comment type="caution">
    <text evidence="1">The sequence shown here is derived from an EMBL/GenBank/DDBJ whole genome shotgun (WGS) entry which is preliminary data.</text>
</comment>
<organism evidence="1 2">
    <name type="scientific">Streptomyces coryli</name>
    <dbReference type="NCBI Taxonomy" id="1128680"/>
    <lineage>
        <taxon>Bacteria</taxon>
        <taxon>Bacillati</taxon>
        <taxon>Actinomycetota</taxon>
        <taxon>Actinomycetes</taxon>
        <taxon>Kitasatosporales</taxon>
        <taxon>Streptomycetaceae</taxon>
        <taxon>Streptomyces</taxon>
    </lineage>
</organism>
<evidence type="ECO:0000313" key="2">
    <source>
        <dbReference type="Proteomes" id="UP000481583"/>
    </source>
</evidence>
<dbReference type="RefSeq" id="WP_165243988.1">
    <property type="nucleotide sequence ID" value="NZ_JAAKZV010000273.1"/>
</dbReference>
<dbReference type="InterPro" id="IPR023393">
    <property type="entry name" value="START-like_dom_sf"/>
</dbReference>
<accession>A0A6G4UBZ9</accession>
<name>A0A6G4UBZ9_9ACTN</name>
<dbReference type="SUPFAM" id="SSF55961">
    <property type="entry name" value="Bet v1-like"/>
    <property type="match status" value="1"/>
</dbReference>
<dbReference type="Pfam" id="PF10604">
    <property type="entry name" value="Polyketide_cyc2"/>
    <property type="match status" value="1"/>
</dbReference>
<reference evidence="1 2" key="1">
    <citation type="submission" date="2020-02" db="EMBL/GenBank/DDBJ databases">
        <title>Whole-genome analyses of novel actinobacteria.</title>
        <authorList>
            <person name="Sahin N."/>
        </authorList>
    </citation>
    <scope>NUCLEOTIDE SEQUENCE [LARGE SCALE GENOMIC DNA]</scope>
    <source>
        <strain evidence="1 2">A7024</strain>
    </source>
</reference>
<dbReference type="EMBL" id="JAAKZV010000273">
    <property type="protein sequence ID" value="NGN69240.1"/>
    <property type="molecule type" value="Genomic_DNA"/>
</dbReference>
<sequence>MEIPRRIPRYPEPAATGSVTIRSTPTAAYRVISDPPALARFTAEQYAAEWADGATGAAVGARFRGRNRNGVRRWVTTCRITDADPGRCFAFEVTAGPPGIPVSRWQYDIAPAEGGGEGCTVTETSWVRAPLWFIPAAILITGIVNRPGANGAHIATTLGRLKAHLEAAPDGTPDGATAAS</sequence>
<dbReference type="InterPro" id="IPR019587">
    <property type="entry name" value="Polyketide_cyclase/dehydratase"/>
</dbReference>
<protein>
    <submittedName>
        <fullName evidence="1">SRPBCC family protein</fullName>
    </submittedName>
</protein>